<proteinExistence type="predicted"/>
<keyword evidence="1" id="KW-0472">Membrane</keyword>
<keyword evidence="1" id="KW-1133">Transmembrane helix</keyword>
<feature type="transmembrane region" description="Helical" evidence="1">
    <location>
        <begin position="40"/>
        <end position="58"/>
    </location>
</feature>
<sequence length="62" mass="6682">MRPRRTDLGALAAGALFLAVAALFLYTALSGVELLPFAYQAVGFAAALVLVLLVRWLLPPRR</sequence>
<evidence type="ECO:0000313" key="2">
    <source>
        <dbReference type="EMBL" id="GAA2718364.1"/>
    </source>
</evidence>
<protein>
    <submittedName>
        <fullName evidence="2">Uncharacterized protein</fullName>
    </submittedName>
</protein>
<dbReference type="RefSeq" id="WP_344448042.1">
    <property type="nucleotide sequence ID" value="NZ_BAAATZ010000001.1"/>
</dbReference>
<accession>A0ABN3TTJ6</accession>
<organism evidence="2 3">
    <name type="scientific">Actinocorallia aurantiaca</name>
    <dbReference type="NCBI Taxonomy" id="46204"/>
    <lineage>
        <taxon>Bacteria</taxon>
        <taxon>Bacillati</taxon>
        <taxon>Actinomycetota</taxon>
        <taxon>Actinomycetes</taxon>
        <taxon>Streptosporangiales</taxon>
        <taxon>Thermomonosporaceae</taxon>
        <taxon>Actinocorallia</taxon>
    </lineage>
</organism>
<reference evidence="2 3" key="1">
    <citation type="journal article" date="2019" name="Int. J. Syst. Evol. Microbiol.">
        <title>The Global Catalogue of Microorganisms (GCM) 10K type strain sequencing project: providing services to taxonomists for standard genome sequencing and annotation.</title>
        <authorList>
            <consortium name="The Broad Institute Genomics Platform"/>
            <consortium name="The Broad Institute Genome Sequencing Center for Infectious Disease"/>
            <person name="Wu L."/>
            <person name="Ma J."/>
        </authorList>
    </citation>
    <scope>NUCLEOTIDE SEQUENCE [LARGE SCALE GENOMIC DNA]</scope>
    <source>
        <strain evidence="2 3">JCM 8201</strain>
    </source>
</reference>
<evidence type="ECO:0000313" key="3">
    <source>
        <dbReference type="Proteomes" id="UP001501842"/>
    </source>
</evidence>
<keyword evidence="3" id="KW-1185">Reference proteome</keyword>
<gene>
    <name evidence="2" type="ORF">GCM10010439_01190</name>
</gene>
<dbReference type="Proteomes" id="UP001501842">
    <property type="component" value="Unassembled WGS sequence"/>
</dbReference>
<dbReference type="EMBL" id="BAAATZ010000001">
    <property type="protein sequence ID" value="GAA2718364.1"/>
    <property type="molecule type" value="Genomic_DNA"/>
</dbReference>
<evidence type="ECO:0000256" key="1">
    <source>
        <dbReference type="SAM" id="Phobius"/>
    </source>
</evidence>
<comment type="caution">
    <text evidence="2">The sequence shown here is derived from an EMBL/GenBank/DDBJ whole genome shotgun (WGS) entry which is preliminary data.</text>
</comment>
<name>A0ABN3TTJ6_9ACTN</name>
<keyword evidence="1" id="KW-0812">Transmembrane</keyword>